<dbReference type="PANTHER" id="PTHR43791:SF63">
    <property type="entry name" value="HIGH AFFINITY CYSTEINE TRANSPORTER"/>
    <property type="match status" value="1"/>
</dbReference>
<feature type="transmembrane region" description="Helical" evidence="7">
    <location>
        <begin position="182"/>
        <end position="203"/>
    </location>
</feature>
<dbReference type="SUPFAM" id="SSF103473">
    <property type="entry name" value="MFS general substrate transporter"/>
    <property type="match status" value="1"/>
</dbReference>
<comment type="similarity">
    <text evidence="6">Belongs to the major facilitator superfamily. Allantoate permease family.</text>
</comment>
<evidence type="ECO:0000256" key="1">
    <source>
        <dbReference type="ARBA" id="ARBA00004141"/>
    </source>
</evidence>
<reference evidence="8" key="1">
    <citation type="journal article" date="2020" name="Stud. Mycol.">
        <title>101 Dothideomycetes genomes: a test case for predicting lifestyles and emergence of pathogens.</title>
        <authorList>
            <person name="Haridas S."/>
            <person name="Albert R."/>
            <person name="Binder M."/>
            <person name="Bloem J."/>
            <person name="Labutti K."/>
            <person name="Salamov A."/>
            <person name="Andreopoulos B."/>
            <person name="Baker S."/>
            <person name="Barry K."/>
            <person name="Bills G."/>
            <person name="Bluhm B."/>
            <person name="Cannon C."/>
            <person name="Castanera R."/>
            <person name="Culley D."/>
            <person name="Daum C."/>
            <person name="Ezra D."/>
            <person name="Gonzalez J."/>
            <person name="Henrissat B."/>
            <person name="Kuo A."/>
            <person name="Liang C."/>
            <person name="Lipzen A."/>
            <person name="Lutzoni F."/>
            <person name="Magnuson J."/>
            <person name="Mondo S."/>
            <person name="Nolan M."/>
            <person name="Ohm R."/>
            <person name="Pangilinan J."/>
            <person name="Park H.-J."/>
            <person name="Ramirez L."/>
            <person name="Alfaro M."/>
            <person name="Sun H."/>
            <person name="Tritt A."/>
            <person name="Yoshinaga Y."/>
            <person name="Zwiers L.-H."/>
            <person name="Turgeon B."/>
            <person name="Goodwin S."/>
            <person name="Spatafora J."/>
            <person name="Crous P."/>
            <person name="Grigoriev I."/>
        </authorList>
    </citation>
    <scope>NUCLEOTIDE SEQUENCE</scope>
    <source>
        <strain evidence="8">CBS 116005</strain>
    </source>
</reference>
<feature type="transmembrane region" description="Helical" evidence="7">
    <location>
        <begin position="215"/>
        <end position="242"/>
    </location>
</feature>
<feature type="transmembrane region" description="Helical" evidence="7">
    <location>
        <begin position="417"/>
        <end position="436"/>
    </location>
</feature>
<evidence type="ECO:0000313" key="8">
    <source>
        <dbReference type="EMBL" id="KAF2766953.1"/>
    </source>
</evidence>
<feature type="transmembrane region" description="Helical" evidence="7">
    <location>
        <begin position="477"/>
        <end position="499"/>
    </location>
</feature>
<dbReference type="EMBL" id="ML995863">
    <property type="protein sequence ID" value="KAF2766953.1"/>
    <property type="molecule type" value="Genomic_DNA"/>
</dbReference>
<dbReference type="Gene3D" id="1.20.1250.20">
    <property type="entry name" value="MFS general substrate transporter like domains"/>
    <property type="match status" value="1"/>
</dbReference>
<proteinExistence type="inferred from homology"/>
<gene>
    <name evidence="8" type="ORF">EJ03DRAFT_376546</name>
</gene>
<keyword evidence="2" id="KW-0813">Transport</keyword>
<feature type="transmembrane region" description="Helical" evidence="7">
    <location>
        <begin position="254"/>
        <end position="272"/>
    </location>
</feature>
<dbReference type="FunFam" id="1.20.1250.20:FF:000064">
    <property type="entry name" value="MFS allantoate transporter"/>
    <property type="match status" value="1"/>
</dbReference>
<evidence type="ECO:0000313" key="9">
    <source>
        <dbReference type="Proteomes" id="UP000799436"/>
    </source>
</evidence>
<feature type="transmembrane region" description="Helical" evidence="7">
    <location>
        <begin position="128"/>
        <end position="147"/>
    </location>
</feature>
<feature type="transmembrane region" description="Helical" evidence="7">
    <location>
        <begin position="321"/>
        <end position="345"/>
    </location>
</feature>
<feature type="transmembrane region" description="Helical" evidence="7">
    <location>
        <begin position="384"/>
        <end position="405"/>
    </location>
</feature>
<keyword evidence="5 7" id="KW-0472">Membrane</keyword>
<keyword evidence="3 7" id="KW-0812">Transmembrane</keyword>
<dbReference type="Proteomes" id="UP000799436">
    <property type="component" value="Unassembled WGS sequence"/>
</dbReference>
<dbReference type="Pfam" id="PF07690">
    <property type="entry name" value="MFS_1"/>
    <property type="match status" value="1"/>
</dbReference>
<organism evidence="8 9">
    <name type="scientific">Teratosphaeria nubilosa</name>
    <dbReference type="NCBI Taxonomy" id="161662"/>
    <lineage>
        <taxon>Eukaryota</taxon>
        <taxon>Fungi</taxon>
        <taxon>Dikarya</taxon>
        <taxon>Ascomycota</taxon>
        <taxon>Pezizomycotina</taxon>
        <taxon>Dothideomycetes</taxon>
        <taxon>Dothideomycetidae</taxon>
        <taxon>Mycosphaerellales</taxon>
        <taxon>Teratosphaeriaceae</taxon>
        <taxon>Teratosphaeria</taxon>
    </lineage>
</organism>
<feature type="transmembrane region" description="Helical" evidence="7">
    <location>
        <begin position="98"/>
        <end position="122"/>
    </location>
</feature>
<dbReference type="AlphaFoldDB" id="A0A6G1L1Z6"/>
<dbReference type="OrthoDB" id="6730379at2759"/>
<evidence type="ECO:0000256" key="3">
    <source>
        <dbReference type="ARBA" id="ARBA00022692"/>
    </source>
</evidence>
<dbReference type="GO" id="GO:0016020">
    <property type="term" value="C:membrane"/>
    <property type="evidence" value="ECO:0007669"/>
    <property type="project" value="UniProtKB-SubCell"/>
</dbReference>
<evidence type="ECO:0000256" key="6">
    <source>
        <dbReference type="ARBA" id="ARBA00037968"/>
    </source>
</evidence>
<evidence type="ECO:0000256" key="7">
    <source>
        <dbReference type="SAM" id="Phobius"/>
    </source>
</evidence>
<accession>A0A6G1L1Z6</accession>
<evidence type="ECO:0000256" key="2">
    <source>
        <dbReference type="ARBA" id="ARBA00022448"/>
    </source>
</evidence>
<sequence>MAESKCSPERVEVAMGAIDAAQGTKPALDAVEIERVVSPDELKKDDQDYGRIDAGCKSTMNPRLEYTNREVAKYTAGAAVEISPEENARLYKMINKRVLPIMVFTYFLQALDKGTLSFTSIMGIKKDLYSWLTTAIYIAILFVEFPINRMIARIPIGKFLGTAIILWGTILAVHAACTNFTSILACRILLGISEAVCQPSFLIMSSMWYKREEQALIVTFWYMMNGGQQIVGGLLAYCFTLIETGPLKSWQAIFITYGCFSVLYGIFVLSFLPDSPMRAKCFSESDKILMVERVRSNQTGIQNRRFRVEQLWEALGDVQTWCYCLIQFTTTLPTSGLGAFANIIITGFGFTVLQTQLLAMVLGAFIIGILLSSTWLVKKTGQNLLIMGIYVIPSFIGTVVLMTVANTDTATEAGLLFSYYIVLSFWCAQTLGMSMLSRNVAGQTKKSVCVALNFVSWATGNAIGPQVFLAWNAPRYFIAFATHMGCYAVLVIAIVVLRFHLKRENEKRDAAAAAGVSEARDERLVRAFEDLTDRENKGFRYVY</sequence>
<dbReference type="InterPro" id="IPR036259">
    <property type="entry name" value="MFS_trans_sf"/>
</dbReference>
<keyword evidence="9" id="KW-1185">Reference proteome</keyword>
<protein>
    <submittedName>
        <fullName evidence="8">Allantoate permease</fullName>
    </submittedName>
</protein>
<feature type="transmembrane region" description="Helical" evidence="7">
    <location>
        <begin position="357"/>
        <end position="377"/>
    </location>
</feature>
<feature type="transmembrane region" description="Helical" evidence="7">
    <location>
        <begin position="159"/>
        <end position="176"/>
    </location>
</feature>
<dbReference type="GO" id="GO:0033229">
    <property type="term" value="F:cysteine transmembrane transporter activity"/>
    <property type="evidence" value="ECO:0007669"/>
    <property type="project" value="TreeGrafter"/>
</dbReference>
<evidence type="ECO:0000256" key="4">
    <source>
        <dbReference type="ARBA" id="ARBA00022989"/>
    </source>
</evidence>
<dbReference type="InterPro" id="IPR011701">
    <property type="entry name" value="MFS"/>
</dbReference>
<evidence type="ECO:0000256" key="5">
    <source>
        <dbReference type="ARBA" id="ARBA00023136"/>
    </source>
</evidence>
<keyword evidence="4 7" id="KW-1133">Transmembrane helix</keyword>
<feature type="transmembrane region" description="Helical" evidence="7">
    <location>
        <begin position="448"/>
        <end position="471"/>
    </location>
</feature>
<dbReference type="PANTHER" id="PTHR43791">
    <property type="entry name" value="PERMEASE-RELATED"/>
    <property type="match status" value="1"/>
</dbReference>
<comment type="subcellular location">
    <subcellularLocation>
        <location evidence="1">Membrane</location>
        <topology evidence="1">Multi-pass membrane protein</topology>
    </subcellularLocation>
</comment>
<name>A0A6G1L1Z6_9PEZI</name>